<evidence type="ECO:0000259" key="8">
    <source>
        <dbReference type="PROSITE" id="PS50250"/>
    </source>
</evidence>
<dbReference type="OMA" id="MRIPDKL"/>
<comment type="subcellular location">
    <subcellularLocation>
        <location evidence="2">Cytoplasm</location>
    </subcellularLocation>
    <subcellularLocation>
        <location evidence="1">Nucleus</location>
    </subcellularLocation>
</comment>
<dbReference type="PROSITE" id="PS50250">
    <property type="entry name" value="PCI"/>
    <property type="match status" value="1"/>
</dbReference>
<dbReference type="InterPro" id="IPR000717">
    <property type="entry name" value="PCI_dom"/>
</dbReference>
<dbReference type="PANTHER" id="PTHR13339:SF0">
    <property type="entry name" value="COP9 SIGNALOSOME COMPLEX SUBUNIT 8"/>
    <property type="match status" value="1"/>
</dbReference>
<dbReference type="Pfam" id="PF10075">
    <property type="entry name" value="CSN8_PSD8_EIF3K"/>
    <property type="match status" value="1"/>
</dbReference>
<accession>D2VWM4</accession>
<evidence type="ECO:0000256" key="1">
    <source>
        <dbReference type="ARBA" id="ARBA00004123"/>
    </source>
</evidence>
<dbReference type="PANTHER" id="PTHR13339">
    <property type="entry name" value="COP9 SIGNALOSOME COMPLEX SUBUNIT 8"/>
    <property type="match status" value="1"/>
</dbReference>
<sequence>MTDKRIVEIINTKQFGTLLYECESHEVEVLAGQKQSASTLFYGSFLLGYLINDDLNNCRFLWKRMPNDAKKDDDLKGIWEVAKQLWNRNYEGAYQAISQLSPASPQLKELINYFVDQLRQRTLLLISKAYANINTNDLMKCLGINDVNVLNQIVSPLNWTFDSATNVYIPQVITVKPPEMPVGLDAIKGMTQKAVFLELD</sequence>
<dbReference type="VEuPathDB" id="AmoebaDB:NAEGRDRAFT_81492"/>
<evidence type="ECO:0000256" key="7">
    <source>
        <dbReference type="ARBA" id="ARBA00023242"/>
    </source>
</evidence>
<keyword evidence="7" id="KW-0539">Nucleus</keyword>
<feature type="domain" description="PCI" evidence="8">
    <location>
        <begin position="11"/>
        <end position="180"/>
    </location>
</feature>
<proteinExistence type="inferred from homology"/>
<dbReference type="STRING" id="5762.D2VWM4"/>
<evidence type="ECO:0000313" key="10">
    <source>
        <dbReference type="Proteomes" id="UP000006671"/>
    </source>
</evidence>
<dbReference type="SUPFAM" id="SSF46785">
    <property type="entry name" value="Winged helix' DNA-binding domain"/>
    <property type="match status" value="1"/>
</dbReference>
<keyword evidence="10" id="KW-1185">Reference proteome</keyword>
<evidence type="ECO:0000256" key="4">
    <source>
        <dbReference type="ARBA" id="ARBA00014875"/>
    </source>
</evidence>
<evidence type="ECO:0000256" key="2">
    <source>
        <dbReference type="ARBA" id="ARBA00004496"/>
    </source>
</evidence>
<dbReference type="InterPro" id="IPR036390">
    <property type="entry name" value="WH_DNA-bd_sf"/>
</dbReference>
<name>D2VWM4_NAEGR</name>
<comment type="similarity">
    <text evidence="3">Belongs to the CSN8 family.</text>
</comment>
<organism evidence="10">
    <name type="scientific">Naegleria gruberi</name>
    <name type="common">Amoeba</name>
    <dbReference type="NCBI Taxonomy" id="5762"/>
    <lineage>
        <taxon>Eukaryota</taxon>
        <taxon>Discoba</taxon>
        <taxon>Heterolobosea</taxon>
        <taxon>Tetramitia</taxon>
        <taxon>Eutetramitia</taxon>
        <taxon>Vahlkampfiidae</taxon>
        <taxon>Naegleria</taxon>
    </lineage>
</organism>
<dbReference type="GO" id="GO:0000338">
    <property type="term" value="P:protein deneddylation"/>
    <property type="evidence" value="ECO:0007669"/>
    <property type="project" value="InterPro"/>
</dbReference>
<keyword evidence="6" id="KW-0736">Signalosome</keyword>
<dbReference type="eggNOG" id="KOG4414">
    <property type="taxonomic scope" value="Eukaryota"/>
</dbReference>
<dbReference type="KEGG" id="ngr:NAEGRDRAFT_81492"/>
<dbReference type="GeneID" id="8862736"/>
<protein>
    <recommendedName>
        <fullName evidence="4">COP9 signalosome complex subunit 8</fullName>
    </recommendedName>
</protein>
<dbReference type="Gene3D" id="1.25.40.990">
    <property type="match status" value="1"/>
</dbReference>
<evidence type="ECO:0000313" key="9">
    <source>
        <dbReference type="EMBL" id="EFC38648.1"/>
    </source>
</evidence>
<dbReference type="AlphaFoldDB" id="D2VWM4"/>
<dbReference type="InterPro" id="IPR033205">
    <property type="entry name" value="COP9_CSN8"/>
</dbReference>
<evidence type="ECO:0000256" key="6">
    <source>
        <dbReference type="ARBA" id="ARBA00022790"/>
    </source>
</evidence>
<dbReference type="InParanoid" id="D2VWM4"/>
<dbReference type="InterPro" id="IPR033464">
    <property type="entry name" value="CSN8_PSD8_EIF3K"/>
</dbReference>
<dbReference type="GO" id="GO:0010387">
    <property type="term" value="P:COP9 signalosome assembly"/>
    <property type="evidence" value="ECO:0007669"/>
    <property type="project" value="InterPro"/>
</dbReference>
<dbReference type="RefSeq" id="XP_002671392.1">
    <property type="nucleotide sequence ID" value="XM_002671346.1"/>
</dbReference>
<evidence type="ECO:0000256" key="3">
    <source>
        <dbReference type="ARBA" id="ARBA00008252"/>
    </source>
</evidence>
<evidence type="ECO:0000256" key="5">
    <source>
        <dbReference type="ARBA" id="ARBA00022490"/>
    </source>
</evidence>
<dbReference type="Proteomes" id="UP000006671">
    <property type="component" value="Unassembled WGS sequence"/>
</dbReference>
<keyword evidence="5" id="KW-0963">Cytoplasm</keyword>
<dbReference type="GO" id="GO:0005737">
    <property type="term" value="C:cytoplasm"/>
    <property type="evidence" value="ECO:0007669"/>
    <property type="project" value="UniProtKB-SubCell"/>
</dbReference>
<reference evidence="9 10" key="1">
    <citation type="journal article" date="2010" name="Cell">
        <title>The genome of Naegleria gruberi illuminates early eukaryotic versatility.</title>
        <authorList>
            <person name="Fritz-Laylin L.K."/>
            <person name="Prochnik S.E."/>
            <person name="Ginger M.L."/>
            <person name="Dacks J.B."/>
            <person name="Carpenter M.L."/>
            <person name="Field M.C."/>
            <person name="Kuo A."/>
            <person name="Paredez A."/>
            <person name="Chapman J."/>
            <person name="Pham J."/>
            <person name="Shu S."/>
            <person name="Neupane R."/>
            <person name="Cipriano M."/>
            <person name="Mancuso J."/>
            <person name="Tu H."/>
            <person name="Salamov A."/>
            <person name="Lindquist E."/>
            <person name="Shapiro H."/>
            <person name="Lucas S."/>
            <person name="Grigoriev I.V."/>
            <person name="Cande W.Z."/>
            <person name="Fulton C."/>
            <person name="Rokhsar D.S."/>
            <person name="Dawson S.C."/>
        </authorList>
    </citation>
    <scope>NUCLEOTIDE SEQUENCE [LARGE SCALE GENOMIC DNA]</scope>
    <source>
        <strain evidence="9 10">NEG-M</strain>
    </source>
</reference>
<dbReference type="GO" id="GO:0008180">
    <property type="term" value="C:COP9 signalosome"/>
    <property type="evidence" value="ECO:0007669"/>
    <property type="project" value="UniProtKB-KW"/>
</dbReference>
<dbReference type="OrthoDB" id="5351233at2759"/>
<dbReference type="EMBL" id="GG738905">
    <property type="protein sequence ID" value="EFC38648.1"/>
    <property type="molecule type" value="Genomic_DNA"/>
</dbReference>
<gene>
    <name evidence="9" type="ORF">NAEGRDRAFT_81492</name>
</gene>